<dbReference type="SUPFAM" id="SSF58026">
    <property type="entry name" value="Delta-sleep-inducing peptide immunoreactive peptide"/>
    <property type="match status" value="1"/>
</dbReference>
<evidence type="ECO:0000313" key="2">
    <source>
        <dbReference type="Proteomes" id="UP000030014"/>
    </source>
</evidence>
<accession>A0A0A0IDP1</accession>
<name>A0A0A0IDP1_CLOBO</name>
<protein>
    <submittedName>
        <fullName evidence="1">Uncharacterized protein</fullName>
    </submittedName>
</protein>
<proteinExistence type="predicted"/>
<gene>
    <name evidence="1" type="ORF">Z955_06995</name>
</gene>
<reference evidence="1 2" key="1">
    <citation type="submission" date="2014-01" db="EMBL/GenBank/DDBJ databases">
        <title>Plasmidome dynamics in the species complex Clostridium novyi sensu lato converts strains of independent lineages into distinctly different pathogens.</title>
        <authorList>
            <person name="Skarin H."/>
            <person name="Segerman B."/>
        </authorList>
    </citation>
    <scope>NUCLEOTIDE SEQUENCE [LARGE SCALE GENOMIC DNA]</scope>
    <source>
        <strain evidence="1 2">DC5</strain>
    </source>
</reference>
<dbReference type="SUPFAM" id="SSF88659">
    <property type="entry name" value="Sigma3 and sigma4 domains of RNA polymerase sigma factors"/>
    <property type="match status" value="1"/>
</dbReference>
<dbReference type="InterPro" id="IPR013324">
    <property type="entry name" value="RNA_pol_sigma_r3/r4-like"/>
</dbReference>
<comment type="caution">
    <text evidence="1">The sequence shown here is derived from an EMBL/GenBank/DDBJ whole genome shotgun (WGS) entry which is preliminary data.</text>
</comment>
<sequence>METREYVEYLLKNYNEILKDIDQLKFEYEAFKDIASDEVIESLSFSSSNDERVTTSNISDKTCKIALIYNEVAKRMNKESREEIYKMIKATEFEVTRLNYCIDRLEPQIRAVVKQIFIEKCSWNEACTRCSISEKTLNKYKNKGIDEITSMFDLGRLVS</sequence>
<dbReference type="RefSeq" id="WP_039259447.1">
    <property type="nucleotide sequence ID" value="NZ_JDRY01000033.1"/>
</dbReference>
<dbReference type="EMBL" id="JDRY01000033">
    <property type="protein sequence ID" value="KGM99564.1"/>
    <property type="molecule type" value="Genomic_DNA"/>
</dbReference>
<organism evidence="1 2">
    <name type="scientific">Clostridium botulinum C/D str. DC5</name>
    <dbReference type="NCBI Taxonomy" id="1443128"/>
    <lineage>
        <taxon>Bacteria</taxon>
        <taxon>Bacillati</taxon>
        <taxon>Bacillota</taxon>
        <taxon>Clostridia</taxon>
        <taxon>Eubacteriales</taxon>
        <taxon>Clostridiaceae</taxon>
        <taxon>Clostridium</taxon>
    </lineage>
</organism>
<dbReference type="Proteomes" id="UP000030014">
    <property type="component" value="Unassembled WGS sequence"/>
</dbReference>
<dbReference type="AlphaFoldDB" id="A0A0A0IDP1"/>
<evidence type="ECO:0000313" key="1">
    <source>
        <dbReference type="EMBL" id="KGM99564.1"/>
    </source>
</evidence>